<gene>
    <name evidence="15" type="ORF">CC78DRAFT_535796</name>
</gene>
<dbReference type="Proteomes" id="UP000800093">
    <property type="component" value="Unassembled WGS sequence"/>
</dbReference>
<evidence type="ECO:0000256" key="14">
    <source>
        <dbReference type="RuleBase" id="RU361193"/>
    </source>
</evidence>
<evidence type="ECO:0000256" key="3">
    <source>
        <dbReference type="ARBA" id="ARBA00007658"/>
    </source>
</evidence>
<comment type="cofactor">
    <cofactor evidence="1 12">
        <name>Ca(2+)</name>
        <dbReference type="ChEBI" id="CHEBI:29108"/>
    </cofactor>
</comment>
<feature type="active site" evidence="11">
    <location>
        <position position="313"/>
    </location>
</feature>
<keyword evidence="7" id="KW-0325">Glycoprotein</keyword>
<keyword evidence="8 14" id="KW-0326">Glycosidase</keyword>
<evidence type="ECO:0000256" key="10">
    <source>
        <dbReference type="ARBA" id="ARBA00048605"/>
    </source>
</evidence>
<accession>A0A9P4K3J4</accession>
<keyword evidence="12" id="KW-0479">Metal-binding</keyword>
<feature type="active site" description="Proton donor" evidence="11">
    <location>
        <position position="153"/>
    </location>
</feature>
<dbReference type="InterPro" id="IPR012341">
    <property type="entry name" value="6hp_glycosidase-like_sf"/>
</dbReference>
<evidence type="ECO:0000256" key="11">
    <source>
        <dbReference type="PIRSR" id="PIRSR601382-1"/>
    </source>
</evidence>
<evidence type="ECO:0000256" key="8">
    <source>
        <dbReference type="ARBA" id="ARBA00023295"/>
    </source>
</evidence>
<dbReference type="GO" id="GO:0016020">
    <property type="term" value="C:membrane"/>
    <property type="evidence" value="ECO:0007669"/>
    <property type="project" value="InterPro"/>
</dbReference>
<dbReference type="GO" id="GO:0005783">
    <property type="term" value="C:endoplasmic reticulum"/>
    <property type="evidence" value="ECO:0007669"/>
    <property type="project" value="TreeGrafter"/>
</dbReference>
<dbReference type="GO" id="GO:0005509">
    <property type="term" value="F:calcium ion binding"/>
    <property type="evidence" value="ECO:0007669"/>
    <property type="project" value="InterPro"/>
</dbReference>
<keyword evidence="16" id="KW-1185">Reference proteome</keyword>
<evidence type="ECO:0000256" key="13">
    <source>
        <dbReference type="PIRSR" id="PIRSR601382-3"/>
    </source>
</evidence>
<evidence type="ECO:0000256" key="1">
    <source>
        <dbReference type="ARBA" id="ARBA00001913"/>
    </source>
</evidence>
<keyword evidence="5 14" id="KW-0378">Hydrolase</keyword>
<evidence type="ECO:0000256" key="4">
    <source>
        <dbReference type="ARBA" id="ARBA00022729"/>
    </source>
</evidence>
<protein>
    <recommendedName>
        <fullName evidence="14">alpha-1,2-Mannosidase</fullName>
        <ecNumber evidence="14">3.2.1.-</ecNumber>
    </recommendedName>
</protein>
<reference evidence="16" key="1">
    <citation type="journal article" date="2020" name="Stud. Mycol.">
        <title>101 Dothideomycetes genomes: A test case for predicting lifestyles and emergence of pathogens.</title>
        <authorList>
            <person name="Haridas S."/>
            <person name="Albert R."/>
            <person name="Binder M."/>
            <person name="Bloem J."/>
            <person name="LaButti K."/>
            <person name="Salamov A."/>
            <person name="Andreopoulos B."/>
            <person name="Baker S."/>
            <person name="Barry K."/>
            <person name="Bills G."/>
            <person name="Bluhm B."/>
            <person name="Cannon C."/>
            <person name="Castanera R."/>
            <person name="Culley D."/>
            <person name="Daum C."/>
            <person name="Ezra D."/>
            <person name="Gonzalez J."/>
            <person name="Henrissat B."/>
            <person name="Kuo A."/>
            <person name="Liang C."/>
            <person name="Lipzen A."/>
            <person name="Lutzoni F."/>
            <person name="Magnuson J."/>
            <person name="Mondo S."/>
            <person name="Nolan M."/>
            <person name="Ohm R."/>
            <person name="Pangilinan J."/>
            <person name="Park H.-J."/>
            <person name="Ramirez L."/>
            <person name="Alfaro M."/>
            <person name="Sun H."/>
            <person name="Tritt A."/>
            <person name="Yoshinaga Y."/>
            <person name="Zwiers L.-H."/>
            <person name="Turgeon B."/>
            <person name="Goodwin S."/>
            <person name="Spatafora J."/>
            <person name="Crous P."/>
            <person name="Grigoriev I."/>
        </authorList>
    </citation>
    <scope>NUCLEOTIDE SEQUENCE [LARGE SCALE GENOMIC DNA]</scope>
    <source>
        <strain evidence="16">CBS 304.66</strain>
    </source>
</reference>
<comment type="catalytic activity">
    <reaction evidence="9">
        <text>N(4)-(alpha-D-Man-(1-&gt;2)-alpha-D-Man-(1-&gt;2)-alpha-D-Man-(1-&gt;3)-[alpha-D-Man-(1-&gt;3)-[alpha-D-Man-(1-&gt;2)-alpha-D-Man-(1-&gt;6)]-alpha-D-Man-(1-&gt;6)]-beta-D-Man-(1-&gt;4)-beta-D-GlcNAc-(1-&gt;4)-beta-D-GlcNAc)-L-asparaginyl-[protein] (N-glucan mannose isomer 8A1,2,3B1,3) + 3 H2O = N(4)-(alpha-D-Man-(1-&gt;3)-[alpha-D-Man-(1-&gt;3)-[alpha-D-Man-(1-&gt;6)]-alpha-D-Man-(1-&gt;6)]-beta-D-Man-(1-&gt;4)-beta-D-GlcNAc-(1-&gt;4)-beta-D-GlcNAc)-L-asparaginyl-[protein] (N-glucan mannose isomer 5A1,2) + 3 beta-D-mannose</text>
        <dbReference type="Rhea" id="RHEA:56028"/>
        <dbReference type="Rhea" id="RHEA-COMP:14358"/>
        <dbReference type="Rhea" id="RHEA-COMP:14367"/>
        <dbReference type="ChEBI" id="CHEBI:15377"/>
        <dbReference type="ChEBI" id="CHEBI:28563"/>
        <dbReference type="ChEBI" id="CHEBI:59087"/>
        <dbReference type="ChEBI" id="CHEBI:60628"/>
        <dbReference type="EC" id="3.2.1.113"/>
    </reaction>
</comment>
<dbReference type="GO" id="GO:0005975">
    <property type="term" value="P:carbohydrate metabolic process"/>
    <property type="evidence" value="ECO:0007669"/>
    <property type="project" value="InterPro"/>
</dbReference>
<comment type="similarity">
    <text evidence="3 14">Belongs to the glycosyl hydrolase 47 family.</text>
</comment>
<dbReference type="Gene3D" id="1.50.10.10">
    <property type="match status" value="1"/>
</dbReference>
<evidence type="ECO:0000313" key="15">
    <source>
        <dbReference type="EMBL" id="KAF2261246.1"/>
    </source>
</evidence>
<dbReference type="OrthoDB" id="8118055at2759"/>
<dbReference type="GO" id="GO:0004571">
    <property type="term" value="F:mannosyl-oligosaccharide 1,2-alpha-mannosidase activity"/>
    <property type="evidence" value="ECO:0007669"/>
    <property type="project" value="UniProtKB-EC"/>
</dbReference>
<feature type="active site" evidence="11">
    <location>
        <position position="471"/>
    </location>
</feature>
<dbReference type="EMBL" id="ML986661">
    <property type="protein sequence ID" value="KAF2261246.1"/>
    <property type="molecule type" value="Genomic_DNA"/>
</dbReference>
<dbReference type="InterPro" id="IPR036026">
    <property type="entry name" value="Seven-hairpin_glycosidases"/>
</dbReference>
<dbReference type="SUPFAM" id="SSF48225">
    <property type="entry name" value="Seven-hairpin glycosidases"/>
    <property type="match status" value="1"/>
</dbReference>
<evidence type="ECO:0000256" key="7">
    <source>
        <dbReference type="ARBA" id="ARBA00023180"/>
    </source>
</evidence>
<keyword evidence="4" id="KW-0732">Signal</keyword>
<sequence>MPGFRRWGKSKFQKNPESSFKLLAAVFVITFYLIIKEFSDPTVYFRRAPSIGAHVQFTQWQNGTHKADAAKAGQVRDAMKYTFRKYRERAWGYDDILPVSGNGSNSRNGWGAFIVDSSTTLALMGLWEELELAVEHIISIDFRQAEDLVDPFETTIRYLGGLVSLVDLADAGIIPENVVNATARNAILNQAVTLANCLGPAYDTPTGMPWPRVDFSISEGVEDPPSVFMKNPEKKRYVNPVIGLARAGSSILETRTLTRLTGNAIYAANSTKAWAPLVWSKWISPWKGIVDAPLDIVTGEPAGRQRHWDGGHDSYYEYLVKMTLLAPPRDPYLDVYRQRFLDAAYSLRTYLSSRSAPAPNHTMQHLFIGRQDSSWYLNRQGHLACFAPGTVLLGSKFYDETYLHAFALALLEGCHHTYTSTPSKIGPETWSWIPKFGFDSPVYEPQTGRQKREWQEMGLWSINPQYRGRPEYVESLFYAWRITGEKRYREWAWEAFRGMEKYCKAPFGYAQLADVYRPGLEQWSGDGNGRWIDMQESFWGAETLKYLYLTFSDVDVASLDRWVFSTEGHVFRMIR</sequence>
<feature type="binding site" evidence="12">
    <location>
        <position position="566"/>
    </location>
    <ligand>
        <name>Ca(2+)</name>
        <dbReference type="ChEBI" id="CHEBI:29108"/>
    </ligand>
</feature>
<comment type="catalytic activity">
    <reaction evidence="10">
        <text>N(4)-(alpha-D-Man-(1-&gt;2)-alpha-D-Man-(1-&gt;2)-alpha-D-Man-(1-&gt;3)-[alpha-D-Man-(1-&gt;2)-alpha-D-Man-(1-&gt;3)-[alpha-D-Man-(1-&gt;2)-alpha-D-Man-(1-&gt;6)]-alpha-D-Man-(1-&gt;6)]-beta-D-Man-(1-&gt;4)-beta-D-GlcNAc-(1-&gt;4)-beta-D-GlcNAc)-L-asparaginyl-[protein] (N-glucan mannose isomer 9A1,2,3B1,2,3) + 4 H2O = N(4)-(alpha-D-Man-(1-&gt;3)-[alpha-D-Man-(1-&gt;3)-[alpha-D-Man-(1-&gt;6)]-alpha-D-Man-(1-&gt;6)]-beta-D-Man-(1-&gt;4)-beta-D-GlcNAc-(1-&gt;4)-beta-D-GlcNAc)-L-asparaginyl-[protein] (N-glucan mannose isomer 5A1,2) + 4 beta-D-mannose</text>
        <dbReference type="Rhea" id="RHEA:56008"/>
        <dbReference type="Rhea" id="RHEA-COMP:14356"/>
        <dbReference type="Rhea" id="RHEA-COMP:14367"/>
        <dbReference type="ChEBI" id="CHEBI:15377"/>
        <dbReference type="ChEBI" id="CHEBI:28563"/>
        <dbReference type="ChEBI" id="CHEBI:59087"/>
        <dbReference type="ChEBI" id="CHEBI:139493"/>
        <dbReference type="EC" id="3.2.1.113"/>
    </reaction>
</comment>
<feature type="disulfide bond" evidence="13">
    <location>
        <begin position="385"/>
        <end position="414"/>
    </location>
</feature>
<dbReference type="InterPro" id="IPR001382">
    <property type="entry name" value="Glyco_hydro_47"/>
</dbReference>
<dbReference type="EC" id="3.2.1.-" evidence="14"/>
<dbReference type="PANTHER" id="PTHR11742:SF101">
    <property type="entry name" value="MANNOSYL-OLIGOSACCHARIDE ALPHA-1,2-MANNOSIDASE 1B"/>
    <property type="match status" value="1"/>
</dbReference>
<feature type="active site" description="Proton donor" evidence="11">
    <location>
        <position position="428"/>
    </location>
</feature>
<dbReference type="PANTHER" id="PTHR11742">
    <property type="entry name" value="MANNOSYL-OLIGOSACCHARIDE ALPHA-1,2-MANNOSIDASE-RELATED"/>
    <property type="match status" value="1"/>
</dbReference>
<dbReference type="GO" id="GO:0036503">
    <property type="term" value="P:ERAD pathway"/>
    <property type="evidence" value="ECO:0007669"/>
    <property type="project" value="UniProtKB-ARBA"/>
</dbReference>
<dbReference type="Pfam" id="PF01532">
    <property type="entry name" value="Glyco_hydro_47"/>
    <property type="match status" value="1"/>
</dbReference>
<comment type="caution">
    <text evidence="15">The sequence shown here is derived from an EMBL/GenBank/DDBJ whole genome shotgun (WGS) entry which is preliminary data.</text>
</comment>
<dbReference type="InterPro" id="IPR050749">
    <property type="entry name" value="Glycosyl_Hydrolase_47"/>
</dbReference>
<evidence type="ECO:0000256" key="12">
    <source>
        <dbReference type="PIRSR" id="PIRSR601382-2"/>
    </source>
</evidence>
<keyword evidence="12" id="KW-0106">Calcium</keyword>
<evidence type="ECO:0000313" key="16">
    <source>
        <dbReference type="Proteomes" id="UP000800093"/>
    </source>
</evidence>
<keyword evidence="6 13" id="KW-1015">Disulfide bond</keyword>
<name>A0A9P4K3J4_9PLEO</name>
<evidence type="ECO:0000256" key="9">
    <source>
        <dbReference type="ARBA" id="ARBA00047669"/>
    </source>
</evidence>
<comment type="pathway">
    <text evidence="2">Protein modification; protein glycosylation.</text>
</comment>
<proteinExistence type="inferred from homology"/>
<dbReference type="AlphaFoldDB" id="A0A9P4K3J4"/>
<evidence type="ECO:0000256" key="6">
    <source>
        <dbReference type="ARBA" id="ARBA00023157"/>
    </source>
</evidence>
<evidence type="ECO:0000256" key="5">
    <source>
        <dbReference type="ARBA" id="ARBA00022801"/>
    </source>
</evidence>
<dbReference type="PRINTS" id="PR00747">
    <property type="entry name" value="GLYHDRLASE47"/>
</dbReference>
<organism evidence="15 16">
    <name type="scientific">Lojkania enalia</name>
    <dbReference type="NCBI Taxonomy" id="147567"/>
    <lineage>
        <taxon>Eukaryota</taxon>
        <taxon>Fungi</taxon>
        <taxon>Dikarya</taxon>
        <taxon>Ascomycota</taxon>
        <taxon>Pezizomycotina</taxon>
        <taxon>Dothideomycetes</taxon>
        <taxon>Pleosporomycetidae</taxon>
        <taxon>Pleosporales</taxon>
        <taxon>Pleosporales incertae sedis</taxon>
        <taxon>Lojkania</taxon>
    </lineage>
</organism>
<evidence type="ECO:0000256" key="2">
    <source>
        <dbReference type="ARBA" id="ARBA00004922"/>
    </source>
</evidence>